<protein>
    <submittedName>
        <fullName evidence="1">Uncharacterized protein</fullName>
    </submittedName>
</protein>
<dbReference type="EMBL" id="OL362271">
    <property type="protein sequence ID" value="URY99210.1"/>
    <property type="molecule type" value="Genomic_DNA"/>
</dbReference>
<dbReference type="Proteomes" id="UP001056005">
    <property type="component" value="Segment"/>
</dbReference>
<evidence type="ECO:0000313" key="2">
    <source>
        <dbReference type="Proteomes" id="UP001056005"/>
    </source>
</evidence>
<proteinExistence type="predicted"/>
<evidence type="ECO:0000313" key="1">
    <source>
        <dbReference type="EMBL" id="URY99210.1"/>
    </source>
</evidence>
<reference evidence="1" key="1">
    <citation type="submission" date="2021-11" db="EMBL/GenBank/DDBJ databases">
        <title>The TAILOR 12: Case summaries of 12 patient that have undergone phage therapy for multidrug-resistant infections.</title>
        <authorList>
            <person name="Green S."/>
            <person name="Terwilliger A."/>
            <person name="Clark J."/>
            <person name="Salazar K."/>
            <person name="Maresso A."/>
        </authorList>
    </citation>
    <scope>NUCLEOTIDE SEQUENCE</scope>
</reference>
<sequence>MIGLRTDIWQAYMTQDGVIVDCQTSAQTEGKVSVTVVDAVATIHDETIYSRQVLVDEAIKDSSIERSVLIGCTERDCLRDLVTQLHVKGYFE</sequence>
<keyword evidence="2" id="KW-1185">Reference proteome</keyword>
<accession>A0A9E7M7N5</accession>
<name>A0A9E7M7N5_9CAUD</name>
<organism evidence="1 2">
    <name type="scientific">Klebsiella phage 6939</name>
    <dbReference type="NCBI Taxonomy" id="2912295"/>
    <lineage>
        <taxon>Viruses</taxon>
        <taxon>Duplodnaviria</taxon>
        <taxon>Heunggongvirae</taxon>
        <taxon>Uroviricota</taxon>
        <taxon>Caudoviricetes</taxon>
        <taxon>Autographivirales</taxon>
        <taxon>Autographivirales incertae sedis</taxon>
        <taxon>Reminisvirus</taxon>
        <taxon>Reminisvirus 6939</taxon>
    </lineage>
</organism>
<gene>
    <name evidence="1" type="ORF">6939_0031</name>
</gene>